<reference evidence="1" key="1">
    <citation type="submission" date="2020-05" db="EMBL/GenBank/DDBJ databases">
        <authorList>
            <person name="Chiriac C."/>
            <person name="Salcher M."/>
            <person name="Ghai R."/>
            <person name="Kavagutti S V."/>
        </authorList>
    </citation>
    <scope>NUCLEOTIDE SEQUENCE</scope>
</reference>
<gene>
    <name evidence="1" type="ORF">UFOVP173_47</name>
</gene>
<accession>A0A6J7WCI8</accession>
<evidence type="ECO:0000313" key="1">
    <source>
        <dbReference type="EMBL" id="CAB5195115.1"/>
    </source>
</evidence>
<organism evidence="1">
    <name type="scientific">uncultured Caudovirales phage</name>
    <dbReference type="NCBI Taxonomy" id="2100421"/>
    <lineage>
        <taxon>Viruses</taxon>
        <taxon>Duplodnaviria</taxon>
        <taxon>Heunggongvirae</taxon>
        <taxon>Uroviricota</taxon>
        <taxon>Caudoviricetes</taxon>
        <taxon>Peduoviridae</taxon>
        <taxon>Maltschvirus</taxon>
        <taxon>Maltschvirus maltsch</taxon>
    </lineage>
</organism>
<sequence>MIDSLVNSIAGEVFTPDGITHPSMNIPHAQMVSNAYGYKTRTWIGLTLEEKQEWIDAMPRFPDPQHLMNLLNIMEARLKEANK</sequence>
<dbReference type="EMBL" id="LR798217">
    <property type="protein sequence ID" value="CAB5195115.1"/>
    <property type="molecule type" value="Genomic_DNA"/>
</dbReference>
<proteinExistence type="predicted"/>
<protein>
    <submittedName>
        <fullName evidence="1">Uncharacterized protein</fullName>
    </submittedName>
</protein>
<name>A0A6J7WCI8_9CAUD</name>